<organism evidence="1 2">
    <name type="scientific">Punica granatum</name>
    <name type="common">Pomegranate</name>
    <dbReference type="NCBI Taxonomy" id="22663"/>
    <lineage>
        <taxon>Eukaryota</taxon>
        <taxon>Viridiplantae</taxon>
        <taxon>Streptophyta</taxon>
        <taxon>Embryophyta</taxon>
        <taxon>Tracheophyta</taxon>
        <taxon>Spermatophyta</taxon>
        <taxon>Magnoliopsida</taxon>
        <taxon>eudicotyledons</taxon>
        <taxon>Gunneridae</taxon>
        <taxon>Pentapetalae</taxon>
        <taxon>rosids</taxon>
        <taxon>malvids</taxon>
        <taxon>Myrtales</taxon>
        <taxon>Lythraceae</taxon>
        <taxon>Punica</taxon>
    </lineage>
</organism>
<dbReference type="Proteomes" id="UP000233551">
    <property type="component" value="Unassembled WGS sequence"/>
</dbReference>
<keyword evidence="2" id="KW-1185">Reference proteome</keyword>
<comment type="caution">
    <text evidence="1">The sequence shown here is derived from an EMBL/GenBank/DDBJ whole genome shotgun (WGS) entry which is preliminary data.</text>
</comment>
<dbReference type="AlphaFoldDB" id="A0A2I0IDP7"/>
<evidence type="ECO:0000313" key="2">
    <source>
        <dbReference type="Proteomes" id="UP000233551"/>
    </source>
</evidence>
<proteinExistence type="predicted"/>
<evidence type="ECO:0000313" key="1">
    <source>
        <dbReference type="EMBL" id="PKI42101.1"/>
    </source>
</evidence>
<gene>
    <name evidence="1" type="ORF">CRG98_037554</name>
</gene>
<name>A0A2I0IDP7_PUNGR</name>
<reference evidence="1 2" key="1">
    <citation type="submission" date="2017-11" db="EMBL/GenBank/DDBJ databases">
        <title>De-novo sequencing of pomegranate (Punica granatum L.) genome.</title>
        <authorList>
            <person name="Akparov Z."/>
            <person name="Amiraslanov A."/>
            <person name="Hajiyeva S."/>
            <person name="Abbasov M."/>
            <person name="Kaur K."/>
            <person name="Hamwieh A."/>
            <person name="Solovyev V."/>
            <person name="Salamov A."/>
            <person name="Braich B."/>
            <person name="Kosarev P."/>
            <person name="Mahmoud A."/>
            <person name="Hajiyev E."/>
            <person name="Babayeva S."/>
            <person name="Izzatullayeva V."/>
            <person name="Mammadov A."/>
            <person name="Mammadov A."/>
            <person name="Sharifova S."/>
            <person name="Ojaghi J."/>
            <person name="Eynullazada K."/>
            <person name="Bayramov B."/>
            <person name="Abdulazimova A."/>
            <person name="Shahmuradov I."/>
        </authorList>
    </citation>
    <scope>NUCLEOTIDE SEQUENCE [LARGE SCALE GENOMIC DNA]</scope>
    <source>
        <strain evidence="2">cv. AG2017</strain>
        <tissue evidence="1">Leaf</tissue>
    </source>
</reference>
<dbReference type="EMBL" id="PGOL01003232">
    <property type="protein sequence ID" value="PKI42101.1"/>
    <property type="molecule type" value="Genomic_DNA"/>
</dbReference>
<protein>
    <submittedName>
        <fullName evidence="1">Uncharacterized protein</fullName>
    </submittedName>
</protein>
<accession>A0A2I0IDP7</accession>
<sequence length="140" mass="14982">MIAGEKEREREIWVDSYRGGVYEGEAARVAEAGIYGGVVAILVYHVFEFQIKVATPQIEVSGDDGGCQQPRLGWGAAIAMEMPLAPIEKTPNFGASLVRGWWCLDCGRHPPQLGLLGTTKFVAALIGATVATDPTPPLSL</sequence>